<organism evidence="2 3">
    <name type="scientific">Heracleum sosnowskyi</name>
    <dbReference type="NCBI Taxonomy" id="360622"/>
    <lineage>
        <taxon>Eukaryota</taxon>
        <taxon>Viridiplantae</taxon>
        <taxon>Streptophyta</taxon>
        <taxon>Embryophyta</taxon>
        <taxon>Tracheophyta</taxon>
        <taxon>Spermatophyta</taxon>
        <taxon>Magnoliopsida</taxon>
        <taxon>eudicotyledons</taxon>
        <taxon>Gunneridae</taxon>
        <taxon>Pentapetalae</taxon>
        <taxon>asterids</taxon>
        <taxon>campanulids</taxon>
        <taxon>Apiales</taxon>
        <taxon>Apiaceae</taxon>
        <taxon>Apioideae</taxon>
        <taxon>apioid superclade</taxon>
        <taxon>Tordylieae</taxon>
        <taxon>Tordyliinae</taxon>
        <taxon>Heracleum</taxon>
    </lineage>
</organism>
<comment type="caution">
    <text evidence="2">The sequence shown here is derived from an EMBL/GenBank/DDBJ whole genome shotgun (WGS) entry which is preliminary data.</text>
</comment>
<dbReference type="SUPFAM" id="SSF51735">
    <property type="entry name" value="NAD(P)-binding Rossmann-fold domains"/>
    <property type="match status" value="1"/>
</dbReference>
<reference evidence="2" key="2">
    <citation type="submission" date="2023-05" db="EMBL/GenBank/DDBJ databases">
        <authorList>
            <person name="Schelkunov M.I."/>
        </authorList>
    </citation>
    <scope>NUCLEOTIDE SEQUENCE</scope>
    <source>
        <strain evidence="2">Hsosn_3</strain>
        <tissue evidence="2">Leaf</tissue>
    </source>
</reference>
<dbReference type="InterPro" id="IPR050608">
    <property type="entry name" value="NmrA-type/Isoflavone_red_sf"/>
</dbReference>
<dbReference type="EMBL" id="JAUIZM010000011">
    <property type="protein sequence ID" value="KAK1354555.1"/>
    <property type="molecule type" value="Genomic_DNA"/>
</dbReference>
<dbReference type="InterPro" id="IPR008030">
    <property type="entry name" value="NmrA-like"/>
</dbReference>
<dbReference type="Pfam" id="PF05368">
    <property type="entry name" value="NmrA"/>
    <property type="match status" value="1"/>
</dbReference>
<protein>
    <recommendedName>
        <fullName evidence="1">NmrA-like domain-containing protein</fullName>
    </recommendedName>
</protein>
<dbReference type="InterPro" id="IPR036291">
    <property type="entry name" value="NAD(P)-bd_dom_sf"/>
</dbReference>
<dbReference type="Gene3D" id="3.40.50.720">
    <property type="entry name" value="NAD(P)-binding Rossmann-like Domain"/>
    <property type="match status" value="1"/>
</dbReference>
<dbReference type="PANTHER" id="PTHR43349">
    <property type="entry name" value="PINORESINOL REDUCTASE-RELATED"/>
    <property type="match status" value="1"/>
</dbReference>
<feature type="domain" description="NmrA-like" evidence="1">
    <location>
        <begin position="9"/>
        <end position="105"/>
    </location>
</feature>
<name>A0AAD8LXW4_9APIA</name>
<reference evidence="2" key="1">
    <citation type="submission" date="2023-02" db="EMBL/GenBank/DDBJ databases">
        <title>Genome of toxic invasive species Heracleum sosnowskyi carries increased number of genes despite the absence of recent whole-genome duplications.</title>
        <authorList>
            <person name="Schelkunov M."/>
            <person name="Shtratnikova V."/>
            <person name="Makarenko M."/>
            <person name="Klepikova A."/>
            <person name="Omelchenko D."/>
            <person name="Novikova G."/>
            <person name="Obukhova E."/>
            <person name="Bogdanov V."/>
            <person name="Penin A."/>
            <person name="Logacheva M."/>
        </authorList>
    </citation>
    <scope>NUCLEOTIDE SEQUENCE</scope>
    <source>
        <strain evidence="2">Hsosn_3</strain>
        <tissue evidence="2">Leaf</tissue>
    </source>
</reference>
<accession>A0AAD8LXW4</accession>
<dbReference type="AlphaFoldDB" id="A0AAD8LXW4"/>
<evidence type="ECO:0000259" key="1">
    <source>
        <dbReference type="Pfam" id="PF05368"/>
    </source>
</evidence>
<sequence length="108" mass="11821">MGVIEKTMSKILVFGGTSVVNASVSAGHHTFVYIRPTKPGDLSKLELLKKIQAMGVTIFQGELDEHAKLVEVLRQVDTVIVTLGVPLYMEQLKIIEAMKEASNIKAIN</sequence>
<evidence type="ECO:0000313" key="2">
    <source>
        <dbReference type="EMBL" id="KAK1354555.1"/>
    </source>
</evidence>
<gene>
    <name evidence="2" type="ORF">POM88_047811</name>
</gene>
<evidence type="ECO:0000313" key="3">
    <source>
        <dbReference type="Proteomes" id="UP001237642"/>
    </source>
</evidence>
<dbReference type="PANTHER" id="PTHR43349:SF43">
    <property type="entry name" value="ISOEUGENOL SYNTHASE 1-LIKE"/>
    <property type="match status" value="1"/>
</dbReference>
<proteinExistence type="predicted"/>
<keyword evidence="3" id="KW-1185">Reference proteome</keyword>
<dbReference type="Proteomes" id="UP001237642">
    <property type="component" value="Unassembled WGS sequence"/>
</dbReference>